<organism evidence="1 2">
    <name type="scientific">Ensifer adhaerens</name>
    <name type="common">Sinorhizobium morelense</name>
    <dbReference type="NCBI Taxonomy" id="106592"/>
    <lineage>
        <taxon>Bacteria</taxon>
        <taxon>Pseudomonadati</taxon>
        <taxon>Pseudomonadota</taxon>
        <taxon>Alphaproteobacteria</taxon>
        <taxon>Hyphomicrobiales</taxon>
        <taxon>Rhizobiaceae</taxon>
        <taxon>Sinorhizobium/Ensifer group</taxon>
        <taxon>Ensifer</taxon>
    </lineage>
</organism>
<evidence type="ECO:0000313" key="2">
    <source>
        <dbReference type="Proteomes" id="UP001055460"/>
    </source>
</evidence>
<keyword evidence="1" id="KW-0614">Plasmid</keyword>
<dbReference type="AlphaFoldDB" id="A0A9Q8YI04"/>
<dbReference type="EMBL" id="CP098809">
    <property type="protein sequence ID" value="USJ27874.1"/>
    <property type="molecule type" value="Genomic_DNA"/>
</dbReference>
<gene>
    <name evidence="1" type="ORF">NE863_28755</name>
</gene>
<reference evidence="1" key="1">
    <citation type="submission" date="2022-06" db="EMBL/GenBank/DDBJ databases">
        <title>Physiological and biochemical characterization and genomic elucidation of a strain of the genus Ensifer adhaerens M8 that combines arsenic oxidation and chromium reduction.</title>
        <authorList>
            <person name="Li X."/>
            <person name="Yu c."/>
        </authorList>
    </citation>
    <scope>NUCLEOTIDE SEQUENCE</scope>
    <source>
        <strain evidence="1">M8</strain>
        <plasmid evidence="1">pB</plasmid>
    </source>
</reference>
<name>A0A9Q8YI04_ENSAD</name>
<sequence>MDFEKIGRARLMIRLPRHRKQLSELRFLALSTLIEAYGLAVVTRNELSEHAMSDEPLKAEYADKCRAIEDEVVTLLTNISPRFVN</sequence>
<accession>A0A9Q8YI04</accession>
<dbReference type="Proteomes" id="UP001055460">
    <property type="component" value="Plasmid pB"/>
</dbReference>
<geneLocation type="plasmid" evidence="1 2">
    <name>pB</name>
</geneLocation>
<protein>
    <submittedName>
        <fullName evidence="1">Uncharacterized protein</fullName>
    </submittedName>
</protein>
<evidence type="ECO:0000313" key="1">
    <source>
        <dbReference type="EMBL" id="USJ27874.1"/>
    </source>
</evidence>
<dbReference type="RefSeq" id="WP_134887132.1">
    <property type="nucleotide sequence ID" value="NZ_CP098809.1"/>
</dbReference>
<proteinExistence type="predicted"/>